<evidence type="ECO:0000313" key="1">
    <source>
        <dbReference type="EMBL" id="QNO46385.1"/>
    </source>
</evidence>
<evidence type="ECO:0000313" key="2">
    <source>
        <dbReference type="EMBL" id="QNO49091.1"/>
    </source>
</evidence>
<proteinExistence type="predicted"/>
<gene>
    <name evidence="2" type="ORF">CPECMPGB_00011</name>
    <name evidence="3" type="ORF">DBBAIPCH_00011</name>
    <name evidence="1" type="ORF">NIBJONLA_00001</name>
</gene>
<name>A0A7G9YM57_9EURY</name>
<accession>A0A7G9YM57</accession>
<dbReference type="EMBL" id="MT631372">
    <property type="protein sequence ID" value="QNO49128.1"/>
    <property type="molecule type" value="Genomic_DNA"/>
</dbReference>
<evidence type="ECO:0008006" key="4">
    <source>
        <dbReference type="Google" id="ProtNLM"/>
    </source>
</evidence>
<organism evidence="2">
    <name type="scientific">Candidatus Methanogaster sp. ANME-2c ERB4</name>
    <dbReference type="NCBI Taxonomy" id="2759911"/>
    <lineage>
        <taxon>Archaea</taxon>
        <taxon>Methanobacteriati</taxon>
        <taxon>Methanobacteriota</taxon>
        <taxon>Stenosarchaea group</taxon>
        <taxon>Methanomicrobia</taxon>
        <taxon>Methanosarcinales</taxon>
        <taxon>ANME-2 cluster</taxon>
        <taxon>Candidatus Methanogasteraceae</taxon>
        <taxon>Candidatus Methanogaster</taxon>
    </lineage>
</organism>
<dbReference type="EMBL" id="MT631371">
    <property type="protein sequence ID" value="QNO49091.1"/>
    <property type="molecule type" value="Genomic_DNA"/>
</dbReference>
<reference evidence="2" key="1">
    <citation type="submission" date="2020-06" db="EMBL/GenBank/DDBJ databases">
        <title>Unique genomic features of the anaerobic methanotrophic archaea.</title>
        <authorList>
            <person name="Chadwick G.L."/>
            <person name="Skennerton C.T."/>
            <person name="Laso-Perez R."/>
            <person name="Leu A.O."/>
            <person name="Speth D.R."/>
            <person name="Yu H."/>
            <person name="Morgan-Lang C."/>
            <person name="Hatzenpichler R."/>
            <person name="Goudeau D."/>
            <person name="Malmstrom R."/>
            <person name="Brazelton W.J."/>
            <person name="Woyke T."/>
            <person name="Hallam S.J."/>
            <person name="Tyson G.W."/>
            <person name="Wegener G."/>
            <person name="Boetius A."/>
            <person name="Orphan V."/>
        </authorList>
    </citation>
    <scope>NUCLEOTIDE SEQUENCE</scope>
</reference>
<protein>
    <recommendedName>
        <fullName evidence="4">DUF2098 domain-containing protein</fullName>
    </recommendedName>
</protein>
<sequence>MDKDNGNVAVAVGDTVRYTGTGSIGKVKRVMERDHELWARVDGTGLWYDTAELEVLGDEFEVTKWNKELTLEELKKLEERKLDSLSHAQQILEVELCESGG</sequence>
<dbReference type="InterPro" id="IPR019209">
    <property type="entry name" value="DUF2098"/>
</dbReference>
<dbReference type="AlphaFoldDB" id="A0A7G9YM57"/>
<evidence type="ECO:0000313" key="3">
    <source>
        <dbReference type="EMBL" id="QNO49128.1"/>
    </source>
</evidence>
<dbReference type="Pfam" id="PF09871">
    <property type="entry name" value="DUF2098"/>
    <property type="match status" value="1"/>
</dbReference>
<dbReference type="EMBL" id="MT631189">
    <property type="protein sequence ID" value="QNO46385.1"/>
    <property type="molecule type" value="Genomic_DNA"/>
</dbReference>